<sequence>MVTDYKIQIERIVKALSTSWSIQSSSKWSMENPAKGQCGVTALVVNDLLGGEILKTILPDGWHFYNCIDGRRYDFTSSQFKELIAYSDIPSHREEAYADTNEKQYNHLKESVFKNLGDLKSNNI</sequence>
<name>A0ABT8GSH1_9BACL</name>
<evidence type="ECO:0008006" key="3">
    <source>
        <dbReference type="Google" id="ProtNLM"/>
    </source>
</evidence>
<dbReference type="Proteomes" id="UP001172743">
    <property type="component" value="Unassembled WGS sequence"/>
</dbReference>
<proteinExistence type="predicted"/>
<organism evidence="1 2">
    <name type="scientific">Ureibacillus aquaedulcis</name>
    <dbReference type="NCBI Taxonomy" id="3058421"/>
    <lineage>
        <taxon>Bacteria</taxon>
        <taxon>Bacillati</taxon>
        <taxon>Bacillota</taxon>
        <taxon>Bacilli</taxon>
        <taxon>Bacillales</taxon>
        <taxon>Caryophanaceae</taxon>
        <taxon>Ureibacillus</taxon>
    </lineage>
</organism>
<evidence type="ECO:0000313" key="1">
    <source>
        <dbReference type="EMBL" id="MDN4494350.1"/>
    </source>
</evidence>
<dbReference type="RefSeq" id="WP_301138650.1">
    <property type="nucleotide sequence ID" value="NZ_JAUHTQ010000009.1"/>
</dbReference>
<dbReference type="InterPro" id="IPR056238">
    <property type="entry name" value="YunG-like"/>
</dbReference>
<comment type="caution">
    <text evidence="1">The sequence shown here is derived from an EMBL/GenBank/DDBJ whole genome shotgun (WGS) entry which is preliminary data.</text>
</comment>
<accession>A0ABT8GSH1</accession>
<dbReference type="Pfam" id="PF24585">
    <property type="entry name" value="YunG"/>
    <property type="match status" value="1"/>
</dbReference>
<keyword evidence="2" id="KW-1185">Reference proteome</keyword>
<protein>
    <recommendedName>
        <fullName evidence="3">YunG</fullName>
    </recommendedName>
</protein>
<dbReference type="EMBL" id="JAUHTQ010000009">
    <property type="protein sequence ID" value="MDN4494350.1"/>
    <property type="molecule type" value="Genomic_DNA"/>
</dbReference>
<reference evidence="1" key="1">
    <citation type="submission" date="2023-07" db="EMBL/GenBank/DDBJ databases">
        <title>Ureibacillus sp. isolated from freshwater well.</title>
        <authorList>
            <person name="Kirdat K."/>
            <person name="Bhatt A."/>
            <person name="Teware R."/>
            <person name="Bhavsar Y."/>
            <person name="Yadav A."/>
        </authorList>
    </citation>
    <scope>NUCLEOTIDE SEQUENCE</scope>
    <source>
        <strain evidence="1">BA0131</strain>
    </source>
</reference>
<evidence type="ECO:0000313" key="2">
    <source>
        <dbReference type="Proteomes" id="UP001172743"/>
    </source>
</evidence>
<gene>
    <name evidence="1" type="ORF">QYB95_12425</name>
</gene>